<dbReference type="GO" id="GO:0017057">
    <property type="term" value="F:6-phosphogluconolactonase activity"/>
    <property type="evidence" value="ECO:0007669"/>
    <property type="project" value="UniProtKB-UniRule"/>
</dbReference>
<evidence type="ECO:0000259" key="8">
    <source>
        <dbReference type="Pfam" id="PF01182"/>
    </source>
</evidence>
<comment type="catalytic activity">
    <reaction evidence="1 7">
        <text>6-phospho-D-glucono-1,5-lactone + H2O = 6-phospho-D-gluconate + H(+)</text>
        <dbReference type="Rhea" id="RHEA:12556"/>
        <dbReference type="ChEBI" id="CHEBI:15377"/>
        <dbReference type="ChEBI" id="CHEBI:15378"/>
        <dbReference type="ChEBI" id="CHEBI:57955"/>
        <dbReference type="ChEBI" id="CHEBI:58759"/>
        <dbReference type="EC" id="3.1.1.31"/>
    </reaction>
</comment>
<dbReference type="InterPro" id="IPR039104">
    <property type="entry name" value="6PGL"/>
</dbReference>
<name>A0AAE9XPN2_9PROT</name>
<sequence>MANFLSFDSREAMVAAITADTRTRLEAALGKSGEARWAVSGGSTPAPLFAAMADADMAWQNVKVALVDERWVEADHARSNTAFLRRTLLTGKAVDAAFTPMKVPGDDPFAAASQVDATYKALDPFDVVLLGMGPDGHTASLFPSAEGLEAAMQPDDAATVRAIRANRSDVTGDEVLRLTLTLGALTRAGAVQLMITGDDKKAVYDAATDPASNLPIGRVARALGDRLSVYWAA</sequence>
<dbReference type="AlphaFoldDB" id="A0AAE9XPN2"/>
<dbReference type="Pfam" id="PF01182">
    <property type="entry name" value="Glucosamine_iso"/>
    <property type="match status" value="1"/>
</dbReference>
<dbReference type="EC" id="3.1.1.31" evidence="5 7"/>
<organism evidence="9 10">
    <name type="scientific">Gimibacter soli</name>
    <dbReference type="NCBI Taxonomy" id="3024400"/>
    <lineage>
        <taxon>Bacteria</taxon>
        <taxon>Pseudomonadati</taxon>
        <taxon>Pseudomonadota</taxon>
        <taxon>Alphaproteobacteria</taxon>
        <taxon>Kordiimonadales</taxon>
        <taxon>Temperatibacteraceae</taxon>
        <taxon>Gimibacter</taxon>
    </lineage>
</organism>
<evidence type="ECO:0000256" key="4">
    <source>
        <dbReference type="ARBA" id="ARBA00010662"/>
    </source>
</evidence>
<gene>
    <name evidence="7 9" type="primary">pgl</name>
    <name evidence="9" type="ORF">PH603_16150</name>
</gene>
<comment type="pathway">
    <text evidence="3 7">Carbohydrate degradation; pentose phosphate pathway; D-ribulose 5-phosphate from D-glucose 6-phosphate (oxidative stage): step 2/3.</text>
</comment>
<evidence type="ECO:0000256" key="7">
    <source>
        <dbReference type="RuleBase" id="RU365095"/>
    </source>
</evidence>
<evidence type="ECO:0000313" key="10">
    <source>
        <dbReference type="Proteomes" id="UP001217500"/>
    </source>
</evidence>
<dbReference type="SUPFAM" id="SSF100950">
    <property type="entry name" value="NagB/RpiA/CoA transferase-like"/>
    <property type="match status" value="1"/>
</dbReference>
<dbReference type="Proteomes" id="UP001217500">
    <property type="component" value="Chromosome"/>
</dbReference>
<evidence type="ECO:0000256" key="1">
    <source>
        <dbReference type="ARBA" id="ARBA00000832"/>
    </source>
</evidence>
<comment type="similarity">
    <text evidence="4 7">Belongs to the glucosamine/galactosamine-6-phosphate isomerase family. 6-phosphogluconolactonase subfamily.</text>
</comment>
<dbReference type="CDD" id="cd01400">
    <property type="entry name" value="6PGL"/>
    <property type="match status" value="1"/>
</dbReference>
<dbReference type="PANTHER" id="PTHR11054">
    <property type="entry name" value="6-PHOSPHOGLUCONOLACTONASE"/>
    <property type="match status" value="1"/>
</dbReference>
<evidence type="ECO:0000313" key="9">
    <source>
        <dbReference type="EMBL" id="WCL54071.1"/>
    </source>
</evidence>
<dbReference type="EMBL" id="CP116805">
    <property type="protein sequence ID" value="WCL54071.1"/>
    <property type="molecule type" value="Genomic_DNA"/>
</dbReference>
<proteinExistence type="inferred from homology"/>
<evidence type="ECO:0000256" key="3">
    <source>
        <dbReference type="ARBA" id="ARBA00004961"/>
    </source>
</evidence>
<evidence type="ECO:0000256" key="2">
    <source>
        <dbReference type="ARBA" id="ARBA00002681"/>
    </source>
</evidence>
<reference evidence="9" key="1">
    <citation type="submission" date="2023-01" db="EMBL/GenBank/DDBJ databases">
        <title>The genome sequence of Kordiimonadaceae bacterium 6D33.</title>
        <authorList>
            <person name="Liu Y."/>
        </authorList>
    </citation>
    <scope>NUCLEOTIDE SEQUENCE</scope>
    <source>
        <strain evidence="9">6D33</strain>
    </source>
</reference>
<keyword evidence="10" id="KW-1185">Reference proteome</keyword>
<dbReference type="KEGG" id="gso:PH603_16150"/>
<keyword evidence="7 9" id="KW-0378">Hydrolase</keyword>
<evidence type="ECO:0000256" key="6">
    <source>
        <dbReference type="ARBA" id="ARBA00020337"/>
    </source>
</evidence>
<evidence type="ECO:0000256" key="5">
    <source>
        <dbReference type="ARBA" id="ARBA00013198"/>
    </source>
</evidence>
<feature type="domain" description="Glucosamine/galactosamine-6-phosphate isomerase" evidence="8">
    <location>
        <begin position="9"/>
        <end position="221"/>
    </location>
</feature>
<dbReference type="GO" id="GO:0006098">
    <property type="term" value="P:pentose-phosphate shunt"/>
    <property type="evidence" value="ECO:0007669"/>
    <property type="project" value="InterPro"/>
</dbReference>
<dbReference type="RefSeq" id="WP_289503790.1">
    <property type="nucleotide sequence ID" value="NZ_CP116805.1"/>
</dbReference>
<dbReference type="InterPro" id="IPR037171">
    <property type="entry name" value="NagB/RpiA_transferase-like"/>
</dbReference>
<accession>A0AAE9XPN2</accession>
<protein>
    <recommendedName>
        <fullName evidence="6 7">6-phosphogluconolactonase</fullName>
        <shortName evidence="7">6PGL</shortName>
        <ecNumber evidence="5 7">3.1.1.31</ecNumber>
    </recommendedName>
</protein>
<dbReference type="InterPro" id="IPR006148">
    <property type="entry name" value="Glc/Gal-6P_isomerase"/>
</dbReference>
<dbReference type="GO" id="GO:0005975">
    <property type="term" value="P:carbohydrate metabolic process"/>
    <property type="evidence" value="ECO:0007669"/>
    <property type="project" value="UniProtKB-UniRule"/>
</dbReference>
<dbReference type="NCBIfam" id="TIGR01198">
    <property type="entry name" value="pgl"/>
    <property type="match status" value="1"/>
</dbReference>
<dbReference type="Gene3D" id="3.40.50.1360">
    <property type="match status" value="1"/>
</dbReference>
<dbReference type="InterPro" id="IPR005900">
    <property type="entry name" value="6-phosphogluconolactonase_DevB"/>
</dbReference>
<dbReference type="PANTHER" id="PTHR11054:SF0">
    <property type="entry name" value="6-PHOSPHOGLUCONOLACTONASE"/>
    <property type="match status" value="1"/>
</dbReference>
<comment type="function">
    <text evidence="2 7">Hydrolysis of 6-phosphogluconolactone to 6-phosphogluconate.</text>
</comment>